<keyword evidence="1" id="KW-0472">Membrane</keyword>
<feature type="transmembrane region" description="Helical" evidence="1">
    <location>
        <begin position="86"/>
        <end position="108"/>
    </location>
</feature>
<feature type="transmembrane region" description="Helical" evidence="1">
    <location>
        <begin position="150"/>
        <end position="169"/>
    </location>
</feature>
<dbReference type="Pfam" id="PF19540">
    <property type="entry name" value="DUF6064"/>
    <property type="match status" value="1"/>
</dbReference>
<evidence type="ECO:0000313" key="2">
    <source>
        <dbReference type="EMBL" id="QZO00166.1"/>
    </source>
</evidence>
<keyword evidence="3" id="KW-1185">Reference proteome</keyword>
<dbReference type="Proteomes" id="UP000825701">
    <property type="component" value="Chromosome"/>
</dbReference>
<organism evidence="2 3">
    <name type="scientific">Chenggangzhangella methanolivorans</name>
    <dbReference type="NCBI Taxonomy" id="1437009"/>
    <lineage>
        <taxon>Bacteria</taxon>
        <taxon>Pseudomonadati</taxon>
        <taxon>Pseudomonadota</taxon>
        <taxon>Alphaproteobacteria</taxon>
        <taxon>Hyphomicrobiales</taxon>
        <taxon>Methylopilaceae</taxon>
        <taxon>Chenggangzhangella</taxon>
    </lineage>
</organism>
<feature type="transmembrane region" description="Helical" evidence="1">
    <location>
        <begin position="202"/>
        <end position="220"/>
    </location>
</feature>
<protein>
    <submittedName>
        <fullName evidence="2">DUF6064 family protein</fullName>
    </submittedName>
</protein>
<reference evidence="2" key="1">
    <citation type="submission" date="2021-08" db="EMBL/GenBank/DDBJ databases">
        <authorList>
            <person name="Zhang H."/>
            <person name="Xu M."/>
            <person name="Yu Z."/>
            <person name="Yang L."/>
            <person name="Cai Y."/>
        </authorList>
    </citation>
    <scope>NUCLEOTIDE SEQUENCE</scope>
    <source>
        <strain evidence="2">CHL1</strain>
    </source>
</reference>
<gene>
    <name evidence="2" type="ORF">K6K41_27115</name>
</gene>
<sequence>MSEWWTYRPSDFLLFSPRVYERLIESHNAGVWPWQLAALAAGLVLIGLVRRGGPQSGRAALALAGAGLAMSGWGFLWSRYAGINWAAAYAAPAFLTAGAGFAAVAALLNAPLRPTVRPAGALAAVLLALAVIAYPLAAPSLGKPWSAAEIAGVMPDPSALAALGVAALVRRPFLAAALAAVPALWSLYAAMTLFTLGAPEAWLIAAGLALFVAAVTARAVQPYR</sequence>
<keyword evidence="1" id="KW-0812">Transmembrane</keyword>
<dbReference type="EMBL" id="CP081869">
    <property type="protein sequence ID" value="QZO00166.1"/>
    <property type="molecule type" value="Genomic_DNA"/>
</dbReference>
<accession>A0A9E6UMM8</accession>
<dbReference type="InterPro" id="IPR045708">
    <property type="entry name" value="DUF6064"/>
</dbReference>
<keyword evidence="1" id="KW-1133">Transmembrane helix</keyword>
<dbReference type="RefSeq" id="WP_261403321.1">
    <property type="nucleotide sequence ID" value="NZ_CP081869.1"/>
</dbReference>
<evidence type="ECO:0000256" key="1">
    <source>
        <dbReference type="SAM" id="Phobius"/>
    </source>
</evidence>
<evidence type="ECO:0000313" key="3">
    <source>
        <dbReference type="Proteomes" id="UP000825701"/>
    </source>
</evidence>
<dbReference type="KEGG" id="cmet:K6K41_27115"/>
<name>A0A9E6UMM8_9HYPH</name>
<dbReference type="AlphaFoldDB" id="A0A9E6UMM8"/>
<proteinExistence type="predicted"/>
<feature type="transmembrane region" description="Helical" evidence="1">
    <location>
        <begin position="61"/>
        <end position="80"/>
    </location>
</feature>
<feature type="transmembrane region" description="Helical" evidence="1">
    <location>
        <begin position="176"/>
        <end position="196"/>
    </location>
</feature>
<feature type="transmembrane region" description="Helical" evidence="1">
    <location>
        <begin position="120"/>
        <end position="138"/>
    </location>
</feature>
<feature type="transmembrane region" description="Helical" evidence="1">
    <location>
        <begin position="31"/>
        <end position="49"/>
    </location>
</feature>